<evidence type="ECO:0000256" key="3">
    <source>
        <dbReference type="ARBA" id="ARBA00022777"/>
    </source>
</evidence>
<dbReference type="OrthoDB" id="198885at2759"/>
<proteinExistence type="inferred from homology"/>
<evidence type="ECO:0000313" key="10">
    <source>
        <dbReference type="Proteomes" id="UP000794436"/>
    </source>
</evidence>
<evidence type="ECO:0000256" key="1">
    <source>
        <dbReference type="ARBA" id="ARBA00022679"/>
    </source>
</evidence>
<keyword evidence="7" id="KW-0326">Glycosidase</keyword>
<keyword evidence="6" id="KW-0456">Lyase</keyword>
<evidence type="ECO:0000313" key="9">
    <source>
        <dbReference type="EMBL" id="TMW60771.1"/>
    </source>
</evidence>
<dbReference type="Gene3D" id="3.40.1790.10">
    <property type="entry name" value="Indigoidine synthase domain"/>
    <property type="match status" value="1"/>
</dbReference>
<dbReference type="PROSITE" id="PS00583">
    <property type="entry name" value="PFKB_KINASES_1"/>
    <property type="match status" value="1"/>
</dbReference>
<dbReference type="GO" id="GO:0046872">
    <property type="term" value="F:metal ion binding"/>
    <property type="evidence" value="ECO:0007669"/>
    <property type="project" value="UniProtKB-KW"/>
</dbReference>
<feature type="domain" description="Carbohydrate kinase PfkB" evidence="8">
    <location>
        <begin position="565"/>
        <end position="694"/>
    </location>
</feature>
<evidence type="ECO:0000256" key="6">
    <source>
        <dbReference type="ARBA" id="ARBA00023239"/>
    </source>
</evidence>
<accession>A0A8K1CCE2</accession>
<dbReference type="Gene3D" id="3.40.1190.20">
    <property type="match status" value="1"/>
</dbReference>
<feature type="domain" description="Carbohydrate kinase PfkB" evidence="8">
    <location>
        <begin position="343"/>
        <end position="540"/>
    </location>
</feature>
<dbReference type="SUPFAM" id="SSF53613">
    <property type="entry name" value="Ribokinase-like"/>
    <property type="match status" value="1"/>
</dbReference>
<organism evidence="9 10">
    <name type="scientific">Pythium oligandrum</name>
    <name type="common">Mycoparasitic fungus</name>
    <dbReference type="NCBI Taxonomy" id="41045"/>
    <lineage>
        <taxon>Eukaryota</taxon>
        <taxon>Sar</taxon>
        <taxon>Stramenopiles</taxon>
        <taxon>Oomycota</taxon>
        <taxon>Peronosporomycetes</taxon>
        <taxon>Pythiales</taxon>
        <taxon>Pythiaceae</taxon>
        <taxon>Pythium</taxon>
    </lineage>
</organism>
<comment type="caution">
    <text evidence="9">The sequence shown here is derived from an EMBL/GenBank/DDBJ whole genome shotgun (WGS) entry which is preliminary data.</text>
</comment>
<dbReference type="SUPFAM" id="SSF110581">
    <property type="entry name" value="Indigoidine synthase A-like"/>
    <property type="match status" value="1"/>
</dbReference>
<keyword evidence="5" id="KW-0464">Manganese</keyword>
<keyword evidence="2" id="KW-0479">Metal-binding</keyword>
<keyword evidence="4" id="KW-0378">Hydrolase</keyword>
<dbReference type="Pfam" id="PF04227">
    <property type="entry name" value="Indigoidine_A"/>
    <property type="match status" value="1"/>
</dbReference>
<evidence type="ECO:0000256" key="4">
    <source>
        <dbReference type="ARBA" id="ARBA00022801"/>
    </source>
</evidence>
<dbReference type="InterPro" id="IPR011611">
    <property type="entry name" value="PfkB_dom"/>
</dbReference>
<dbReference type="GO" id="GO:0005737">
    <property type="term" value="C:cytoplasm"/>
    <property type="evidence" value="ECO:0007669"/>
    <property type="project" value="TreeGrafter"/>
</dbReference>
<evidence type="ECO:0000256" key="2">
    <source>
        <dbReference type="ARBA" id="ARBA00022723"/>
    </source>
</evidence>
<dbReference type="InterPro" id="IPR022830">
    <property type="entry name" value="Indigdn_synthA-like"/>
</dbReference>
<keyword evidence="10" id="KW-1185">Reference proteome</keyword>
<dbReference type="GO" id="GO:0016798">
    <property type="term" value="F:hydrolase activity, acting on glycosyl bonds"/>
    <property type="evidence" value="ECO:0007669"/>
    <property type="project" value="UniProtKB-KW"/>
</dbReference>
<reference evidence="9" key="1">
    <citation type="submission" date="2019-03" db="EMBL/GenBank/DDBJ databases">
        <title>Long read genome sequence of the mycoparasitic Pythium oligandrum ATCC 38472 isolated from sugarbeet rhizosphere.</title>
        <authorList>
            <person name="Gaulin E."/>
        </authorList>
    </citation>
    <scope>NUCLEOTIDE SEQUENCE</scope>
    <source>
        <strain evidence="9">ATCC 38472_TT</strain>
    </source>
</reference>
<protein>
    <recommendedName>
        <fullName evidence="8">Carbohydrate kinase PfkB domain-containing protein</fullName>
    </recommendedName>
</protein>
<sequence>MWRQGGSALRKRLALGDEVIEALYGKNKKPIVALESTIISHGMPFPQNVEMAKAVEDIVRAQGACPATICIADGELKVGLSDKDLRVLGEMGCAARKCSTRDIAGAIAEKIVGATTVSSTMRIAHAAGIRMFVTGGIGGVHRFAEETMDISTDLVELSRTPVAVVCAGIKSILDIPRTLEFLETHSVPVVGYQSDQFPAFFTQDSGVKAQLRRDTPQEVAALIHESIGLELPNGFVVAVPNPNPVSSELISHAIEVGLKEIQDNDIKGQAVTPYLLKRLNEITAGASLGSNIDLVKNNAKVGSQIARALFELDRENETSGVTFSIMEREASSKPQGNVQAKGNVLVVGGLVLDIISASTSPIIRATSNIGTIRQTSGGVGRNIAECLKRLGANPLLVSSIGQDASGSILLKNLEALDISAHGIQISEDVGTAVYSAVLCSSGDLDVAIADMRALDEIDTTAIPTETIKEAKVVIVDGNLSPAALHELLTRSSSIKSSVWFEPTSVQKSVRVVDAGVVPHLTYVSPNGDELAAMSAAIHRKNGEDTSAHARFKLSEGSKILPAQKMSQLKNDCLTLLLEMAKDDKETEKHVIVTLGKHGVLIASVNVDLEQTKTAVAECEFPAEVWGAHHVHGYAVAMVHLPGVEIDVVNCTGAGDSLVGGTVYGLLKGQDIYQSSHLGMAAARKSLVSQHAINPELAAEGLEEAAAKNL</sequence>
<dbReference type="AlphaFoldDB" id="A0A8K1CCE2"/>
<dbReference type="PANTHER" id="PTHR42909">
    <property type="entry name" value="ZGC:136858"/>
    <property type="match status" value="1"/>
</dbReference>
<dbReference type="HAMAP" id="MF_01876">
    <property type="entry name" value="PsiMP_glycosidase"/>
    <property type="match status" value="1"/>
</dbReference>
<dbReference type="InterPro" id="IPR007342">
    <property type="entry name" value="PsuG"/>
</dbReference>
<dbReference type="Pfam" id="PF00294">
    <property type="entry name" value="PfkB"/>
    <property type="match status" value="2"/>
</dbReference>
<dbReference type="GO" id="GO:0016301">
    <property type="term" value="F:kinase activity"/>
    <property type="evidence" value="ECO:0007669"/>
    <property type="project" value="UniProtKB-KW"/>
</dbReference>
<dbReference type="InterPro" id="IPR029056">
    <property type="entry name" value="Ribokinase-like"/>
</dbReference>
<keyword evidence="3" id="KW-0418">Kinase</keyword>
<evidence type="ECO:0000256" key="7">
    <source>
        <dbReference type="ARBA" id="ARBA00023295"/>
    </source>
</evidence>
<dbReference type="PANTHER" id="PTHR42909:SF1">
    <property type="entry name" value="CARBOHYDRATE KINASE PFKB DOMAIN-CONTAINING PROTEIN"/>
    <property type="match status" value="1"/>
</dbReference>
<evidence type="ECO:0000259" key="8">
    <source>
        <dbReference type="Pfam" id="PF00294"/>
    </source>
</evidence>
<dbReference type="GO" id="GO:0004730">
    <property type="term" value="F:pseudouridylate synthase activity"/>
    <property type="evidence" value="ECO:0007669"/>
    <property type="project" value="InterPro"/>
</dbReference>
<evidence type="ECO:0000256" key="5">
    <source>
        <dbReference type="ARBA" id="ARBA00023211"/>
    </source>
</evidence>
<dbReference type="Proteomes" id="UP000794436">
    <property type="component" value="Unassembled WGS sequence"/>
</dbReference>
<dbReference type="EMBL" id="SPLM01000108">
    <property type="protein sequence ID" value="TMW60771.1"/>
    <property type="molecule type" value="Genomic_DNA"/>
</dbReference>
<keyword evidence="1" id="KW-0808">Transferase</keyword>
<dbReference type="CDD" id="cd01941">
    <property type="entry name" value="YeiC_kinase_like"/>
    <property type="match status" value="1"/>
</dbReference>
<gene>
    <name evidence="9" type="ORF">Poli38472_000813</name>
</gene>
<dbReference type="InterPro" id="IPR002173">
    <property type="entry name" value="Carboh/pur_kinase_PfkB_CS"/>
</dbReference>
<name>A0A8K1CCE2_PYTOL</name>